<accession>A0A7M2X3Q7</accession>
<dbReference type="Gene3D" id="2.60.350.10">
    <property type="entry name" value="Dextranase, N-terminal"/>
    <property type="match status" value="1"/>
</dbReference>
<dbReference type="AlphaFoldDB" id="A0A7M2X3Q7"/>
<dbReference type="KEGG" id="hbs:IPV69_07645"/>
<gene>
    <name evidence="1" type="ORF">IPV69_07645</name>
</gene>
<dbReference type="Gene3D" id="2.160.20.10">
    <property type="entry name" value="Single-stranded right-handed beta-helix, Pectin lyase-like"/>
    <property type="match status" value="1"/>
</dbReference>
<evidence type="ECO:0000313" key="1">
    <source>
        <dbReference type="EMBL" id="QOV92363.1"/>
    </source>
</evidence>
<dbReference type="Proteomes" id="UP000593765">
    <property type="component" value="Chromosome"/>
</dbReference>
<reference evidence="1 2" key="1">
    <citation type="submission" date="2020-10" db="EMBL/GenBank/DDBJ databases">
        <title>Wide distribution of Phycisphaera-like planctomycetes from WD2101 soil group in peatlands and genome analysis of the first cultivated representative.</title>
        <authorList>
            <person name="Dedysh S.N."/>
            <person name="Beletsky A.V."/>
            <person name="Ivanova A."/>
            <person name="Kulichevskaya I.S."/>
            <person name="Suzina N.E."/>
            <person name="Philippov D.A."/>
            <person name="Rakitin A.L."/>
            <person name="Mardanov A.V."/>
            <person name="Ravin N.V."/>
        </authorList>
    </citation>
    <scope>NUCLEOTIDE SEQUENCE [LARGE SCALE GENOMIC DNA]</scope>
    <source>
        <strain evidence="1 2">M1803</strain>
    </source>
</reference>
<name>A0A7M2X3Q7_9BACT</name>
<evidence type="ECO:0000313" key="2">
    <source>
        <dbReference type="Proteomes" id="UP000593765"/>
    </source>
</evidence>
<dbReference type="EMBL" id="CP063458">
    <property type="protein sequence ID" value="QOV92363.1"/>
    <property type="molecule type" value="Genomic_DNA"/>
</dbReference>
<dbReference type="InterPro" id="IPR035953">
    <property type="entry name" value="Dextranase_N-ter"/>
</dbReference>
<organism evidence="1 2">
    <name type="scientific">Humisphaera borealis</name>
    <dbReference type="NCBI Taxonomy" id="2807512"/>
    <lineage>
        <taxon>Bacteria</taxon>
        <taxon>Pseudomonadati</taxon>
        <taxon>Planctomycetota</taxon>
        <taxon>Phycisphaerae</taxon>
        <taxon>Tepidisphaerales</taxon>
        <taxon>Tepidisphaeraceae</taxon>
        <taxon>Humisphaera</taxon>
    </lineage>
</organism>
<dbReference type="SUPFAM" id="SSF51126">
    <property type="entry name" value="Pectin lyase-like"/>
    <property type="match status" value="1"/>
</dbReference>
<dbReference type="InterPro" id="IPR011050">
    <property type="entry name" value="Pectin_lyase_fold/virulence"/>
</dbReference>
<sequence>MHSPAGADDGLVVYPPVPGLAASGHYKVRIRPVRPGGEWQTAFAWETACKAVDKKTDAYFDTLAGWTHAYVNFETSGAVEVEIARTDGAPIRSAAVHPKRKASACEVRDGRAFVLLDQPCLVAVDIDGQMDAQDTGKGYKGPPIHTISLFANPPLAGKPKPTDPGVLAVKPGEVPPSDGPWTTLYFLPGVHDVGLAFPLRANRQYYIPGDAMVYGTFSNTKWGDGHHIRIFGLGTLSGARLKHPEYVEPPVPEKDHGRYRPIELIGTTDTRVEGITIADSATHSLMLVSPFKAGHPNEVRWTKIFTWRANGDGINPFGNTLIEDCFIRTQDDSLYVNGLGIRRTVLWNDANGSSFVLSALPQLTDRQLVVEDCDVIYSRAKWHHWSGGRVFNMRGEGGRAAGAGVVFRNINVEDPRPTLQQFFICMTMPKPYSKNGEKRAAGDLSGILFQNISIAAPSVLGEPQILWGQPDARIGNLTFENLTLAGKPVIAPEFFKSNEFVGGLNFAPRAVSKP</sequence>
<proteinExistence type="predicted"/>
<dbReference type="InterPro" id="IPR012334">
    <property type="entry name" value="Pectin_lyas_fold"/>
</dbReference>
<protein>
    <submittedName>
        <fullName evidence="1">Endo-polygalacturonase</fullName>
    </submittedName>
</protein>
<keyword evidence="2" id="KW-1185">Reference proteome</keyword>